<protein>
    <submittedName>
        <fullName evidence="2">Uncharacterized protein</fullName>
    </submittedName>
</protein>
<dbReference type="AlphaFoldDB" id="A0A7H1PQU5"/>
<gene>
    <name evidence="2" type="ORF">HEP81_00087</name>
    <name evidence="3" type="ORF">HEP81_01536</name>
</gene>
<evidence type="ECO:0000313" key="3">
    <source>
        <dbReference type="EMBL" id="QNT91865.1"/>
    </source>
</evidence>
<evidence type="ECO:0000313" key="2">
    <source>
        <dbReference type="EMBL" id="QNT90425.1"/>
    </source>
</evidence>
<evidence type="ECO:0000256" key="1">
    <source>
        <dbReference type="SAM" id="MobiDB-lite"/>
    </source>
</evidence>
<dbReference type="KEGG" id="sgf:HEP81_01536"/>
<accession>A0A7H1PQU5</accession>
<dbReference type="KEGG" id="sgf:HEP81_00087"/>
<proteinExistence type="predicted"/>
<name>A0A7H1PQU5_9ACTN</name>
<reference evidence="2 4" key="1">
    <citation type="submission" date="2020-04" db="EMBL/GenBank/DDBJ databases">
        <title>Characterization and engineering of Streptomyces griseofuscus DSM40191 as a potential heterologous host for expression of BGCs.</title>
        <authorList>
            <person name="Gren T."/>
            <person name="Whitford C.M."/>
            <person name="Mohite O.S."/>
            <person name="Joergensen T.S."/>
            <person name="Nielsen J.B."/>
            <person name="Lee S.Y."/>
            <person name="Weber T."/>
        </authorList>
    </citation>
    <scope>NUCLEOTIDE SEQUENCE [LARGE SCALE GENOMIC DNA]</scope>
    <source>
        <strain evidence="2 4">DSM 40191</strain>
    </source>
</reference>
<feature type="region of interest" description="Disordered" evidence="1">
    <location>
        <begin position="1"/>
        <end position="25"/>
    </location>
</feature>
<dbReference type="RefSeq" id="WP_244312143.1">
    <property type="nucleotide sequence ID" value="NZ_JOFU01000126.1"/>
</dbReference>
<dbReference type="EMBL" id="CP051006">
    <property type="protein sequence ID" value="QNT91865.1"/>
    <property type="molecule type" value="Genomic_DNA"/>
</dbReference>
<sequence>MAPTTYGDKTAPVNTLPPPPDPLLLPGRDPRARDLVLDYAEMHALVADLVLPGGASMYVMSALETSRELIRHSYYRYEFATVAVTHSLFALEHVLAECLATNEPLHVLIERATDAGLITAELAIELDRSRLLRDKLTQGAESSAALRPVRAVAMLRAVFDAVSLLLRPPSAAEATAADVGGAQPEGGLARLWEDHLRALFPDGFRGVDFDGVDLVLLDADVAGLVQRELKGGLDGSGIAYLWGCIADLDKIVPLINEEYCASYFANLRTMAQVAAAPYVPTAT</sequence>
<organism evidence="2 4">
    <name type="scientific">Streptomyces griseofuscus</name>
    <dbReference type="NCBI Taxonomy" id="146922"/>
    <lineage>
        <taxon>Bacteria</taxon>
        <taxon>Bacillati</taxon>
        <taxon>Actinomycetota</taxon>
        <taxon>Actinomycetes</taxon>
        <taxon>Kitasatosporales</taxon>
        <taxon>Streptomycetaceae</taxon>
        <taxon>Streptomyces</taxon>
    </lineage>
</organism>
<dbReference type="EMBL" id="CP051006">
    <property type="protein sequence ID" value="QNT90425.1"/>
    <property type="molecule type" value="Genomic_DNA"/>
</dbReference>
<evidence type="ECO:0000313" key="4">
    <source>
        <dbReference type="Proteomes" id="UP000516422"/>
    </source>
</evidence>
<dbReference type="Proteomes" id="UP000516422">
    <property type="component" value="Chromosome"/>
</dbReference>